<name>A0AC59ZUJ3_RANTA</name>
<sequence length="271" mass="28915">MEEVAGPVLLVLAFHREPAASREESPRPLAGPVGRTAQAVPWLYKRGSCLAVFKGRVLQVLPLIPEPGGNLETSSRTNTLAACQPTSFVLIPHLEDIWVGENGVARPEASVSVEKPLRPRLQQGTALSPSQEGTGKAETCVVLGDGGVSSTWLHRLGLPPPQGFQSARPATPSGVPRRFGPGSDPKSFLRLPAVRRENGFGPTHLHMAPRTLPSLLKPHRLLFLNSVTSGVGHFVPSHHRHPEVRNHPAPAPAPAPVPHAAQALGEAFLSF</sequence>
<accession>A0AC59ZUJ3</accession>
<proteinExistence type="predicted"/>
<protein>
    <submittedName>
        <fullName evidence="1">Uncharacterized protein</fullName>
    </submittedName>
</protein>
<reference evidence="1" key="1">
    <citation type="submission" date="2023-05" db="EMBL/GenBank/DDBJ databases">
        <authorList>
            <consortium name="ELIXIR-Norway"/>
        </authorList>
    </citation>
    <scope>NUCLEOTIDE SEQUENCE</scope>
</reference>
<gene>
    <name evidence="1" type="ORF">MRATA1EN22A_LOCUS23274</name>
</gene>
<dbReference type="Proteomes" id="UP001162501">
    <property type="component" value="Chromosome 4"/>
</dbReference>
<evidence type="ECO:0000313" key="1">
    <source>
        <dbReference type="EMBL" id="CAN0513646.1"/>
    </source>
</evidence>
<organism evidence="1 2">
    <name type="scientific">Rangifer tarandus platyrhynchus</name>
    <name type="common">Svalbard reindeer</name>
    <dbReference type="NCBI Taxonomy" id="3082113"/>
    <lineage>
        <taxon>Eukaryota</taxon>
        <taxon>Metazoa</taxon>
        <taxon>Chordata</taxon>
        <taxon>Craniata</taxon>
        <taxon>Vertebrata</taxon>
        <taxon>Euteleostomi</taxon>
        <taxon>Mammalia</taxon>
        <taxon>Eutheria</taxon>
        <taxon>Laurasiatheria</taxon>
        <taxon>Artiodactyla</taxon>
        <taxon>Ruminantia</taxon>
        <taxon>Pecora</taxon>
        <taxon>Cervidae</taxon>
        <taxon>Odocoileinae</taxon>
        <taxon>Rangifer</taxon>
    </lineage>
</organism>
<reference evidence="1" key="2">
    <citation type="submission" date="2025-03" db="EMBL/GenBank/DDBJ databases">
        <authorList>
            <consortium name="ELIXIR-Norway"/>
            <consortium name="Elixir Norway"/>
        </authorList>
    </citation>
    <scope>NUCLEOTIDE SEQUENCE</scope>
</reference>
<evidence type="ECO:0000313" key="2">
    <source>
        <dbReference type="Proteomes" id="UP001162501"/>
    </source>
</evidence>
<dbReference type="EMBL" id="OX596088">
    <property type="protein sequence ID" value="CAN0513646.1"/>
    <property type="molecule type" value="Genomic_DNA"/>
</dbReference>